<dbReference type="CDD" id="cd09083">
    <property type="entry name" value="EEP-1"/>
    <property type="match status" value="1"/>
</dbReference>
<sequence length="409" mass="46355">MATENEKDFDTTKGTIEAFTVMMLAMIRLPWTGHYSFVSWSKEENVRNYGPGPILWGLKVVTSFARKLNSCGSILLELNKNLLIDALPSWCSTSFQLGRGSYSTRLRTAKGRGTARTLEKEEEEGLVFDSHHQLFSFDSCTQQGVKSQLDYLQQCLPGYEQFGISRKGSEDTSDQHCTIFYDKEKVELIEGGTFWLSESPSVPGSISWGSTEPCISSWAISFSSFIWLKGVEPPGFSFQIVNTNMDEFSPRARRRGALLTWQHIASLPPNLPVLYCGGFNTQKESTTGRFLLGRSREHGVVGDMRDAWPNARVRKNVSLIRTYHGFKGDKQGALEFLKLIFRALCLCWDRQTQDLHVDWILFRGRSLIPVSCEVVSDNVDGYYPSSHYPIFAEFMLPRTVRLIETPTQD</sequence>
<dbReference type="SUPFAM" id="SSF56219">
    <property type="entry name" value="DNase I-like"/>
    <property type="match status" value="1"/>
</dbReference>
<protein>
    <recommendedName>
        <fullName evidence="3">Endonuclease/exonuclease/phosphatase domain-containing protein</fullName>
    </recommendedName>
</protein>
<organism evidence="1 2">
    <name type="scientific">Sesamum angolense</name>
    <dbReference type="NCBI Taxonomy" id="2727404"/>
    <lineage>
        <taxon>Eukaryota</taxon>
        <taxon>Viridiplantae</taxon>
        <taxon>Streptophyta</taxon>
        <taxon>Embryophyta</taxon>
        <taxon>Tracheophyta</taxon>
        <taxon>Spermatophyta</taxon>
        <taxon>Magnoliopsida</taxon>
        <taxon>eudicotyledons</taxon>
        <taxon>Gunneridae</taxon>
        <taxon>Pentapetalae</taxon>
        <taxon>asterids</taxon>
        <taxon>lamiids</taxon>
        <taxon>Lamiales</taxon>
        <taxon>Pedaliaceae</taxon>
        <taxon>Sesamum</taxon>
    </lineage>
</organism>
<reference evidence="1" key="2">
    <citation type="journal article" date="2024" name="Plant">
        <title>Genomic evolution and insights into agronomic trait innovations of Sesamum species.</title>
        <authorList>
            <person name="Miao H."/>
            <person name="Wang L."/>
            <person name="Qu L."/>
            <person name="Liu H."/>
            <person name="Sun Y."/>
            <person name="Le M."/>
            <person name="Wang Q."/>
            <person name="Wei S."/>
            <person name="Zheng Y."/>
            <person name="Lin W."/>
            <person name="Duan Y."/>
            <person name="Cao H."/>
            <person name="Xiong S."/>
            <person name="Wang X."/>
            <person name="Wei L."/>
            <person name="Li C."/>
            <person name="Ma Q."/>
            <person name="Ju M."/>
            <person name="Zhao R."/>
            <person name="Li G."/>
            <person name="Mu C."/>
            <person name="Tian Q."/>
            <person name="Mei H."/>
            <person name="Zhang T."/>
            <person name="Gao T."/>
            <person name="Zhang H."/>
        </authorList>
    </citation>
    <scope>NUCLEOTIDE SEQUENCE</scope>
    <source>
        <strain evidence="1">K16</strain>
    </source>
</reference>
<evidence type="ECO:0000313" key="2">
    <source>
        <dbReference type="Proteomes" id="UP001289374"/>
    </source>
</evidence>
<dbReference type="Gene3D" id="3.60.10.10">
    <property type="entry name" value="Endonuclease/exonuclease/phosphatase"/>
    <property type="match status" value="1"/>
</dbReference>
<dbReference type="AlphaFoldDB" id="A0AAE1WGN5"/>
<proteinExistence type="predicted"/>
<dbReference type="FunFam" id="3.60.10.10:FF:000049">
    <property type="entry name" value="uncharacterized protein LOC103698197 isoform X2"/>
    <property type="match status" value="1"/>
</dbReference>
<evidence type="ECO:0008006" key="3">
    <source>
        <dbReference type="Google" id="ProtNLM"/>
    </source>
</evidence>
<dbReference type="Proteomes" id="UP001289374">
    <property type="component" value="Unassembled WGS sequence"/>
</dbReference>
<dbReference type="InterPro" id="IPR036691">
    <property type="entry name" value="Endo/exonu/phosph_ase_sf"/>
</dbReference>
<comment type="caution">
    <text evidence="1">The sequence shown here is derived from an EMBL/GenBank/DDBJ whole genome shotgun (WGS) entry which is preliminary data.</text>
</comment>
<evidence type="ECO:0000313" key="1">
    <source>
        <dbReference type="EMBL" id="KAK4392776.1"/>
    </source>
</evidence>
<gene>
    <name evidence="1" type="ORF">Sango_2055400</name>
</gene>
<reference evidence="1" key="1">
    <citation type="submission" date="2020-06" db="EMBL/GenBank/DDBJ databases">
        <authorList>
            <person name="Li T."/>
            <person name="Hu X."/>
            <person name="Zhang T."/>
            <person name="Song X."/>
            <person name="Zhang H."/>
            <person name="Dai N."/>
            <person name="Sheng W."/>
            <person name="Hou X."/>
            <person name="Wei L."/>
        </authorList>
    </citation>
    <scope>NUCLEOTIDE SEQUENCE</scope>
    <source>
        <strain evidence="1">K16</strain>
        <tissue evidence="1">Leaf</tissue>
    </source>
</reference>
<keyword evidence="2" id="KW-1185">Reference proteome</keyword>
<name>A0AAE1WGN5_9LAMI</name>
<dbReference type="EMBL" id="JACGWL010000011">
    <property type="protein sequence ID" value="KAK4392776.1"/>
    <property type="molecule type" value="Genomic_DNA"/>
</dbReference>
<accession>A0AAE1WGN5</accession>